<dbReference type="Proteomes" id="UP001139289">
    <property type="component" value="Unassembled WGS sequence"/>
</dbReference>
<organism evidence="2 3">
    <name type="scientific">Microbacterium tenebrionis</name>
    <dbReference type="NCBI Taxonomy" id="2830665"/>
    <lineage>
        <taxon>Bacteria</taxon>
        <taxon>Bacillati</taxon>
        <taxon>Actinomycetota</taxon>
        <taxon>Actinomycetes</taxon>
        <taxon>Micrococcales</taxon>
        <taxon>Microbacteriaceae</taxon>
        <taxon>Microbacterium</taxon>
    </lineage>
</organism>
<keyword evidence="3" id="KW-1185">Reference proteome</keyword>
<feature type="chain" id="PRO_5040925498" evidence="1">
    <location>
        <begin position="31"/>
        <end position="103"/>
    </location>
</feature>
<name>A0A9X1LQ14_9MICO</name>
<feature type="signal peptide" evidence="1">
    <location>
        <begin position="1"/>
        <end position="30"/>
    </location>
</feature>
<evidence type="ECO:0000313" key="3">
    <source>
        <dbReference type="Proteomes" id="UP001139289"/>
    </source>
</evidence>
<evidence type="ECO:0000256" key="1">
    <source>
        <dbReference type="SAM" id="SignalP"/>
    </source>
</evidence>
<dbReference type="AlphaFoldDB" id="A0A9X1LQ14"/>
<evidence type="ECO:0000313" key="2">
    <source>
        <dbReference type="EMBL" id="MCC2029588.1"/>
    </source>
</evidence>
<comment type="caution">
    <text evidence="2">The sequence shown here is derived from an EMBL/GenBank/DDBJ whole genome shotgun (WGS) entry which is preliminary data.</text>
</comment>
<reference evidence="2" key="1">
    <citation type="submission" date="2021-04" db="EMBL/GenBank/DDBJ databases">
        <title>Microbacterium tenobrionis sp. nov. and Microbacterium allomyrinae sp. nov., isolated from larvae of Tenobrio molitor and Allomyrina dichotoma, respectively.</title>
        <authorList>
            <person name="Lee S.D."/>
        </authorList>
    </citation>
    <scope>NUCLEOTIDE SEQUENCE</scope>
    <source>
        <strain evidence="2">YMB-B2</strain>
    </source>
</reference>
<protein>
    <submittedName>
        <fullName evidence="2">Uncharacterized protein</fullName>
    </submittedName>
</protein>
<keyword evidence="1" id="KW-0732">Signal</keyword>
<dbReference type="EMBL" id="JAGTTM010000002">
    <property type="protein sequence ID" value="MCC2029588.1"/>
    <property type="molecule type" value="Genomic_DNA"/>
</dbReference>
<accession>A0A9X1LQ14</accession>
<dbReference type="RefSeq" id="WP_227530626.1">
    <property type="nucleotide sequence ID" value="NZ_JAGTTM010000002.1"/>
</dbReference>
<proteinExistence type="predicted"/>
<sequence>MTHRRSRTCRIAAAAIAWGLVGGGVTVAPAAGADAVPVVGTDLLADATSGQQRWLSVPDSRIVLNPFDFDGSGSELDQAAGSALPLHLGYYANDKAPERRPCG</sequence>
<gene>
    <name evidence="2" type="ORF">KEC56_08665</name>
</gene>